<organism evidence="8 9">
    <name type="scientific">Musa balbisiana</name>
    <name type="common">Banana</name>
    <dbReference type="NCBI Taxonomy" id="52838"/>
    <lineage>
        <taxon>Eukaryota</taxon>
        <taxon>Viridiplantae</taxon>
        <taxon>Streptophyta</taxon>
        <taxon>Embryophyta</taxon>
        <taxon>Tracheophyta</taxon>
        <taxon>Spermatophyta</taxon>
        <taxon>Magnoliopsida</taxon>
        <taxon>Liliopsida</taxon>
        <taxon>Zingiberales</taxon>
        <taxon>Musaceae</taxon>
        <taxon>Musa</taxon>
    </lineage>
</organism>
<feature type="domain" description="NAC" evidence="7">
    <location>
        <begin position="140"/>
        <end position="293"/>
    </location>
</feature>
<dbReference type="SUPFAM" id="SSF101941">
    <property type="entry name" value="NAC domain"/>
    <property type="match status" value="1"/>
</dbReference>
<evidence type="ECO:0000256" key="2">
    <source>
        <dbReference type="ARBA" id="ARBA00023015"/>
    </source>
</evidence>
<evidence type="ECO:0000259" key="7">
    <source>
        <dbReference type="PROSITE" id="PS51005"/>
    </source>
</evidence>
<dbReference type="Gene3D" id="2.170.150.80">
    <property type="entry name" value="NAC domain"/>
    <property type="match status" value="1"/>
</dbReference>
<dbReference type="PANTHER" id="PTHR31719:SF249">
    <property type="entry name" value="NAC DOMAIN-CONTAINING PROTEIN 2"/>
    <property type="match status" value="1"/>
</dbReference>
<dbReference type="PROSITE" id="PS51005">
    <property type="entry name" value="NAC"/>
    <property type="match status" value="1"/>
</dbReference>
<dbReference type="FunFam" id="2.170.150.80:FF:000004">
    <property type="entry name" value="NAC transcription factor"/>
    <property type="match status" value="1"/>
</dbReference>
<dbReference type="EMBL" id="PYDT01000003">
    <property type="protein sequence ID" value="THU66051.1"/>
    <property type="molecule type" value="Genomic_DNA"/>
</dbReference>
<evidence type="ECO:0000256" key="1">
    <source>
        <dbReference type="ARBA" id="ARBA00004123"/>
    </source>
</evidence>
<protein>
    <recommendedName>
        <fullName evidence="7">NAC domain-containing protein</fullName>
    </recommendedName>
</protein>
<dbReference type="Proteomes" id="UP000317650">
    <property type="component" value="Chromosome 5"/>
</dbReference>
<comment type="caution">
    <text evidence="8">The sequence shown here is derived from an EMBL/GenBank/DDBJ whole genome shotgun (WGS) entry which is preliminary data.</text>
</comment>
<reference evidence="8 9" key="1">
    <citation type="journal article" date="2019" name="Nat. Plants">
        <title>Genome sequencing of Musa balbisiana reveals subgenome evolution and function divergence in polyploid bananas.</title>
        <authorList>
            <person name="Yao X."/>
        </authorList>
    </citation>
    <scope>NUCLEOTIDE SEQUENCE [LARGE SCALE GENOMIC DNA]</scope>
    <source>
        <strain evidence="9">cv. DH-PKW</strain>
        <tissue evidence="8">Leaves</tissue>
    </source>
</reference>
<keyword evidence="2" id="KW-0805">Transcription regulation</keyword>
<dbReference type="GO" id="GO:0006355">
    <property type="term" value="P:regulation of DNA-templated transcription"/>
    <property type="evidence" value="ECO:0007669"/>
    <property type="project" value="InterPro"/>
</dbReference>
<feature type="region of interest" description="Disordered" evidence="6">
    <location>
        <begin position="18"/>
        <end position="38"/>
    </location>
</feature>
<evidence type="ECO:0000313" key="8">
    <source>
        <dbReference type="EMBL" id="THU66051.1"/>
    </source>
</evidence>
<accession>A0A4S8JV24</accession>
<dbReference type="InterPro" id="IPR003441">
    <property type="entry name" value="NAC-dom"/>
</dbReference>
<keyword evidence="9" id="KW-1185">Reference proteome</keyword>
<dbReference type="Pfam" id="PF02365">
    <property type="entry name" value="NAM"/>
    <property type="match status" value="1"/>
</dbReference>
<gene>
    <name evidence="8" type="ORF">C4D60_Mb05t10130</name>
</gene>
<dbReference type="AlphaFoldDB" id="A0A4S8JV24"/>
<evidence type="ECO:0000256" key="3">
    <source>
        <dbReference type="ARBA" id="ARBA00023125"/>
    </source>
</evidence>
<evidence type="ECO:0000256" key="5">
    <source>
        <dbReference type="ARBA" id="ARBA00023242"/>
    </source>
</evidence>
<sequence>MGRRPPPSAVARRLLQTQHVENREGKTYPMTSSGRRTEPGYSIDISIGRVHGFDHPVLPQPTSHPFGATNLPRATLAISSLDVRRPAQTPRDESKHAALVRIPTPSRIGVDDTGVGSIRAAAGDMGVMGGERDAEAELNLPPGFRFHPTDEELVVHYLCRRAAGQRLPVPIIREVDLYKYDPWVLPEMALFGQREWYFFTPRDRKYPNGSRPNRTAGRGYWKATGADKPVSPPGSSRPLGIKKALVFYQGKAPKGVKTDWIMHEYRLADIDRSANKKGSRRLDDWVLCRLYNKKNNWEKTQQKKAVAASFGRTTDSVATDDTRSDSLWTTESDIEHDASLEFGDPCQRGSNPSQASVGLQQGRAATVSSNFQMVERMKEETDWFMDLNLDEFQGTLAAIVPTTSVADISDQDYYSSILGSPYLSQSQINMPPYWS</sequence>
<evidence type="ECO:0000256" key="6">
    <source>
        <dbReference type="SAM" id="MobiDB-lite"/>
    </source>
</evidence>
<dbReference type="PANTHER" id="PTHR31719">
    <property type="entry name" value="NAC TRANSCRIPTION FACTOR 56"/>
    <property type="match status" value="1"/>
</dbReference>
<keyword evidence="5" id="KW-0539">Nucleus</keyword>
<keyword evidence="4" id="KW-0804">Transcription</keyword>
<dbReference type="GO" id="GO:0003677">
    <property type="term" value="F:DNA binding"/>
    <property type="evidence" value="ECO:0007669"/>
    <property type="project" value="UniProtKB-KW"/>
</dbReference>
<proteinExistence type="predicted"/>
<feature type="region of interest" description="Disordered" evidence="6">
    <location>
        <begin position="208"/>
        <end position="235"/>
    </location>
</feature>
<name>A0A4S8JV24_MUSBA</name>
<evidence type="ECO:0000256" key="4">
    <source>
        <dbReference type="ARBA" id="ARBA00023163"/>
    </source>
</evidence>
<dbReference type="GO" id="GO:0005634">
    <property type="term" value="C:nucleus"/>
    <property type="evidence" value="ECO:0007669"/>
    <property type="project" value="UniProtKB-SubCell"/>
</dbReference>
<dbReference type="InterPro" id="IPR036093">
    <property type="entry name" value="NAC_dom_sf"/>
</dbReference>
<keyword evidence="3" id="KW-0238">DNA-binding</keyword>
<comment type="subcellular location">
    <subcellularLocation>
        <location evidence="1">Nucleus</location>
    </subcellularLocation>
</comment>
<dbReference type="GO" id="GO:1901002">
    <property type="term" value="P:positive regulation of response to salt stress"/>
    <property type="evidence" value="ECO:0007669"/>
    <property type="project" value="UniProtKB-ARBA"/>
</dbReference>
<evidence type="ECO:0000313" key="9">
    <source>
        <dbReference type="Proteomes" id="UP000317650"/>
    </source>
</evidence>